<keyword evidence="2" id="KW-1003">Cell membrane</keyword>
<accession>A0A5C6Z0Z5</accession>
<dbReference type="GO" id="GO:0005886">
    <property type="term" value="C:plasma membrane"/>
    <property type="evidence" value="ECO:0007669"/>
    <property type="project" value="UniProtKB-SubCell"/>
</dbReference>
<feature type="transmembrane region" description="Helical" evidence="6">
    <location>
        <begin position="27"/>
        <end position="47"/>
    </location>
</feature>
<reference evidence="9 10" key="1">
    <citation type="submission" date="2019-08" db="EMBL/GenBank/DDBJ databases">
        <title>Genome of Aequorivita antarctica SW49 (type strain).</title>
        <authorList>
            <person name="Bowman J.P."/>
        </authorList>
    </citation>
    <scope>NUCLEOTIDE SEQUENCE [LARGE SCALE GENOMIC DNA]</scope>
    <source>
        <strain evidence="9 10">SW49</strain>
    </source>
</reference>
<dbReference type="GO" id="GO:0022857">
    <property type="term" value="F:transmembrane transporter activity"/>
    <property type="evidence" value="ECO:0007669"/>
    <property type="project" value="TreeGrafter"/>
</dbReference>
<feature type="transmembrane region" description="Helical" evidence="6">
    <location>
        <begin position="292"/>
        <end position="315"/>
    </location>
</feature>
<evidence type="ECO:0000256" key="3">
    <source>
        <dbReference type="ARBA" id="ARBA00022692"/>
    </source>
</evidence>
<sequence>MLIYLRVLKESFNFALNALRNNKLRTFLSLVGVTIGIFSIIAVLAAVDSLKQEIEGSISGLDNSTIIIMRFNFGPTDIPRWKWQQFPDVTYDEYQYIDRNTPNIEAATFTLNVPNESIKYENNQVDNVPIGAVTDSYYDIEALKLGEGRFFNGSESNSGSMVVVLGDEIANQLFGGAANAIGKEVRIYGRKFNVIGVLEKEGAGLFGNSKDTSIWMPVNVVRRIYGDNNKKTFPQIVVKPKKGVDEAEFIAVLSQKLRIKRGLKPDEISNFFVNQMQGFADFIDEITGSMNIIGLIISGFSLLVGGFGIANIMFVSVKERTNLIGIQKSLGAKNKFILFQFLFEAVILAVIGGLIGLFLVFIVSILASQFTGDFEFVLSPWNMFIGTAISAAIGLISGILPAISASKLDPVEAIRTGM</sequence>
<organism evidence="9 10">
    <name type="scientific">Aequorivita antarctica</name>
    <dbReference type="NCBI Taxonomy" id="153266"/>
    <lineage>
        <taxon>Bacteria</taxon>
        <taxon>Pseudomonadati</taxon>
        <taxon>Bacteroidota</taxon>
        <taxon>Flavobacteriia</taxon>
        <taxon>Flavobacteriales</taxon>
        <taxon>Flavobacteriaceae</taxon>
        <taxon>Aequorivita</taxon>
    </lineage>
</organism>
<evidence type="ECO:0000259" key="7">
    <source>
        <dbReference type="Pfam" id="PF02687"/>
    </source>
</evidence>
<dbReference type="EMBL" id="VORT01000005">
    <property type="protein sequence ID" value="TXD73110.1"/>
    <property type="molecule type" value="Genomic_DNA"/>
</dbReference>
<evidence type="ECO:0000256" key="1">
    <source>
        <dbReference type="ARBA" id="ARBA00004651"/>
    </source>
</evidence>
<dbReference type="Pfam" id="PF12704">
    <property type="entry name" value="MacB_PCD"/>
    <property type="match status" value="1"/>
</dbReference>
<evidence type="ECO:0000313" key="10">
    <source>
        <dbReference type="Proteomes" id="UP000321497"/>
    </source>
</evidence>
<gene>
    <name evidence="9" type="ORF">ESU54_08200</name>
</gene>
<dbReference type="InterPro" id="IPR025857">
    <property type="entry name" value="MacB_PCD"/>
</dbReference>
<evidence type="ECO:0000259" key="8">
    <source>
        <dbReference type="Pfam" id="PF12704"/>
    </source>
</evidence>
<comment type="subcellular location">
    <subcellularLocation>
        <location evidence="1">Cell membrane</location>
        <topology evidence="1">Multi-pass membrane protein</topology>
    </subcellularLocation>
</comment>
<evidence type="ECO:0000256" key="2">
    <source>
        <dbReference type="ARBA" id="ARBA00022475"/>
    </source>
</evidence>
<dbReference type="Pfam" id="PF02687">
    <property type="entry name" value="FtsX"/>
    <property type="match status" value="1"/>
</dbReference>
<feature type="domain" description="ABC3 transporter permease C-terminal" evidence="7">
    <location>
        <begin position="296"/>
        <end position="410"/>
    </location>
</feature>
<feature type="domain" description="MacB-like periplasmic core" evidence="8">
    <location>
        <begin position="26"/>
        <end position="253"/>
    </location>
</feature>
<evidence type="ECO:0000256" key="6">
    <source>
        <dbReference type="SAM" id="Phobius"/>
    </source>
</evidence>
<evidence type="ECO:0000256" key="5">
    <source>
        <dbReference type="ARBA" id="ARBA00023136"/>
    </source>
</evidence>
<keyword evidence="3 6" id="KW-0812">Transmembrane</keyword>
<dbReference type="AlphaFoldDB" id="A0A5C6Z0Z5"/>
<dbReference type="Proteomes" id="UP000321497">
    <property type="component" value="Unassembled WGS sequence"/>
</dbReference>
<dbReference type="PANTHER" id="PTHR30572">
    <property type="entry name" value="MEMBRANE COMPONENT OF TRANSPORTER-RELATED"/>
    <property type="match status" value="1"/>
</dbReference>
<comment type="caution">
    <text evidence="9">The sequence shown here is derived from an EMBL/GenBank/DDBJ whole genome shotgun (WGS) entry which is preliminary data.</text>
</comment>
<dbReference type="InterPro" id="IPR050250">
    <property type="entry name" value="Macrolide_Exporter_MacB"/>
</dbReference>
<dbReference type="RefSeq" id="WP_111844477.1">
    <property type="nucleotide sequence ID" value="NZ_UEGI01000007.1"/>
</dbReference>
<keyword evidence="5 6" id="KW-0472">Membrane</keyword>
<dbReference type="OrthoDB" id="9770036at2"/>
<proteinExistence type="predicted"/>
<dbReference type="PANTHER" id="PTHR30572:SF15">
    <property type="entry name" value="ABC TRANSPORTER PERMEASE"/>
    <property type="match status" value="1"/>
</dbReference>
<feature type="transmembrane region" description="Helical" evidence="6">
    <location>
        <begin position="336"/>
        <end position="363"/>
    </location>
</feature>
<keyword evidence="4 6" id="KW-1133">Transmembrane helix</keyword>
<name>A0A5C6Z0Z5_9FLAO</name>
<feature type="transmembrane region" description="Helical" evidence="6">
    <location>
        <begin position="383"/>
        <end position="405"/>
    </location>
</feature>
<protein>
    <submittedName>
        <fullName evidence="9">FtsX-like permease family protein</fullName>
    </submittedName>
</protein>
<dbReference type="InterPro" id="IPR003838">
    <property type="entry name" value="ABC3_permease_C"/>
</dbReference>
<keyword evidence="10" id="KW-1185">Reference proteome</keyword>
<evidence type="ECO:0000256" key="4">
    <source>
        <dbReference type="ARBA" id="ARBA00022989"/>
    </source>
</evidence>
<evidence type="ECO:0000313" key="9">
    <source>
        <dbReference type="EMBL" id="TXD73110.1"/>
    </source>
</evidence>